<keyword evidence="3" id="KW-0804">Transcription</keyword>
<evidence type="ECO:0000313" key="7">
    <source>
        <dbReference type="Proteomes" id="UP000253370"/>
    </source>
</evidence>
<dbReference type="SUPFAM" id="SSF52317">
    <property type="entry name" value="Class I glutamine amidotransferase-like"/>
    <property type="match status" value="1"/>
</dbReference>
<feature type="compositionally biased region" description="Polar residues" evidence="4">
    <location>
        <begin position="340"/>
        <end position="350"/>
    </location>
</feature>
<protein>
    <submittedName>
        <fullName evidence="6">GlxA family transcriptional regulator</fullName>
    </submittedName>
</protein>
<dbReference type="Gene3D" id="3.40.50.880">
    <property type="match status" value="1"/>
</dbReference>
<dbReference type="InterPro" id="IPR018062">
    <property type="entry name" value="HTH_AraC-typ_CS"/>
</dbReference>
<dbReference type="Pfam" id="PF12833">
    <property type="entry name" value="HTH_18"/>
    <property type="match status" value="1"/>
</dbReference>
<dbReference type="Proteomes" id="UP000253370">
    <property type="component" value="Unassembled WGS sequence"/>
</dbReference>
<dbReference type="Pfam" id="PF01965">
    <property type="entry name" value="DJ-1_PfpI"/>
    <property type="match status" value="1"/>
</dbReference>
<dbReference type="InterPro" id="IPR050204">
    <property type="entry name" value="AraC_XylS_family_regulators"/>
</dbReference>
<name>A0A365UAX7_9RHOB</name>
<dbReference type="RefSeq" id="WP_113288610.1">
    <property type="nucleotide sequence ID" value="NZ_QNTQ01000005.1"/>
</dbReference>
<sequence>MTKRDATREPRVEKPLSREVQFLLMPRFSSLGLMLLTEPLFLANWLLGEDRYSWRLLSTGGPKVISSDGQAHVVSGGLDALRPDCATFVLASFEAKTHCRAPGVASALRQVARHGATVVGIETGSVALAQAGLLSGRKAAAHWDAASPLRELHPDIEVTDAAFEIDGRVATSAGALANLDLMLHLLALTDGPGLADQVARHLLHHHPDAARNLRASDPLPRESAVNARIGEAVRIMEQTLEEPLSVPELAGRLGISQRQMERDFRIVYGVSPSRFYRQLRLNLAHRLLQQTDLSVTEVAVTAGFVSSEHFSRAYRAQFGVPPSRDRLQSTEAPASWMPNGAQNLTLRPNR</sequence>
<dbReference type="InterPro" id="IPR029062">
    <property type="entry name" value="Class_I_gatase-like"/>
</dbReference>
<accession>A0A365UAX7</accession>
<dbReference type="PROSITE" id="PS00041">
    <property type="entry name" value="HTH_ARAC_FAMILY_1"/>
    <property type="match status" value="1"/>
</dbReference>
<evidence type="ECO:0000256" key="2">
    <source>
        <dbReference type="ARBA" id="ARBA00023125"/>
    </source>
</evidence>
<comment type="caution">
    <text evidence="6">The sequence shown here is derived from an EMBL/GenBank/DDBJ whole genome shotgun (WGS) entry which is preliminary data.</text>
</comment>
<keyword evidence="1" id="KW-0805">Transcription regulation</keyword>
<keyword evidence="2" id="KW-0238">DNA-binding</keyword>
<dbReference type="PRINTS" id="PR00032">
    <property type="entry name" value="HTHARAC"/>
</dbReference>
<evidence type="ECO:0000313" key="6">
    <source>
        <dbReference type="EMBL" id="RBI86373.1"/>
    </source>
</evidence>
<dbReference type="CDD" id="cd03136">
    <property type="entry name" value="GATase1_AraC_ArgR_like"/>
    <property type="match status" value="1"/>
</dbReference>
<reference evidence="6 7" key="1">
    <citation type="submission" date="2018-07" db="EMBL/GenBank/DDBJ databases">
        <title>Rhodosalinus sp. strain E84T genomic sequence and assembly.</title>
        <authorList>
            <person name="Liu Z.-W."/>
            <person name="Lu D.-C."/>
        </authorList>
    </citation>
    <scope>NUCLEOTIDE SEQUENCE [LARGE SCALE GENOMIC DNA]</scope>
    <source>
        <strain evidence="6 7">E84</strain>
    </source>
</reference>
<dbReference type="EMBL" id="QNTQ01000005">
    <property type="protein sequence ID" value="RBI86373.1"/>
    <property type="molecule type" value="Genomic_DNA"/>
</dbReference>
<dbReference type="OrthoDB" id="9793400at2"/>
<evidence type="ECO:0000256" key="1">
    <source>
        <dbReference type="ARBA" id="ARBA00023015"/>
    </source>
</evidence>
<dbReference type="InterPro" id="IPR020449">
    <property type="entry name" value="Tscrpt_reg_AraC-type_HTH"/>
</dbReference>
<feature type="domain" description="HTH araC/xylS-type" evidence="5">
    <location>
        <begin position="230"/>
        <end position="328"/>
    </location>
</feature>
<organism evidence="6 7">
    <name type="scientific">Rhodosalinus halophilus</name>
    <dbReference type="NCBI Taxonomy" id="2259333"/>
    <lineage>
        <taxon>Bacteria</taxon>
        <taxon>Pseudomonadati</taxon>
        <taxon>Pseudomonadota</taxon>
        <taxon>Alphaproteobacteria</taxon>
        <taxon>Rhodobacterales</taxon>
        <taxon>Paracoccaceae</taxon>
        <taxon>Rhodosalinus</taxon>
    </lineage>
</organism>
<dbReference type="InterPro" id="IPR018060">
    <property type="entry name" value="HTH_AraC"/>
</dbReference>
<gene>
    <name evidence="6" type="ORF">DRV85_06405</name>
</gene>
<keyword evidence="7" id="KW-1185">Reference proteome</keyword>
<dbReference type="InterPro" id="IPR009057">
    <property type="entry name" value="Homeodomain-like_sf"/>
</dbReference>
<dbReference type="SMART" id="SM00342">
    <property type="entry name" value="HTH_ARAC"/>
    <property type="match status" value="1"/>
</dbReference>
<evidence type="ECO:0000256" key="3">
    <source>
        <dbReference type="ARBA" id="ARBA00023163"/>
    </source>
</evidence>
<feature type="region of interest" description="Disordered" evidence="4">
    <location>
        <begin position="321"/>
        <end position="350"/>
    </location>
</feature>
<dbReference type="PANTHER" id="PTHR46796">
    <property type="entry name" value="HTH-TYPE TRANSCRIPTIONAL ACTIVATOR RHAS-RELATED"/>
    <property type="match status" value="1"/>
</dbReference>
<dbReference type="AlphaFoldDB" id="A0A365UAX7"/>
<evidence type="ECO:0000256" key="4">
    <source>
        <dbReference type="SAM" id="MobiDB-lite"/>
    </source>
</evidence>
<dbReference type="Gene3D" id="1.10.10.60">
    <property type="entry name" value="Homeodomain-like"/>
    <property type="match status" value="1"/>
</dbReference>
<dbReference type="SUPFAM" id="SSF46689">
    <property type="entry name" value="Homeodomain-like"/>
    <property type="match status" value="2"/>
</dbReference>
<dbReference type="PROSITE" id="PS01124">
    <property type="entry name" value="HTH_ARAC_FAMILY_2"/>
    <property type="match status" value="1"/>
</dbReference>
<dbReference type="GO" id="GO:0003700">
    <property type="term" value="F:DNA-binding transcription factor activity"/>
    <property type="evidence" value="ECO:0007669"/>
    <property type="project" value="InterPro"/>
</dbReference>
<evidence type="ECO:0000259" key="5">
    <source>
        <dbReference type="PROSITE" id="PS01124"/>
    </source>
</evidence>
<dbReference type="InterPro" id="IPR002818">
    <property type="entry name" value="DJ-1/PfpI"/>
</dbReference>
<proteinExistence type="predicted"/>
<dbReference type="GO" id="GO:0043565">
    <property type="term" value="F:sequence-specific DNA binding"/>
    <property type="evidence" value="ECO:0007669"/>
    <property type="project" value="InterPro"/>
</dbReference>